<dbReference type="AlphaFoldDB" id="A0A220VGJ6"/>
<dbReference type="InterPro" id="IPR032852">
    <property type="entry name" value="ALKBH2"/>
</dbReference>
<evidence type="ECO:0000313" key="3">
    <source>
        <dbReference type="EMBL" id="ASK79073.1"/>
    </source>
</evidence>
<feature type="binding site" evidence="1">
    <location>
        <position position="190"/>
    </location>
    <ligand>
        <name>2-oxoglutarate</name>
        <dbReference type="ChEBI" id="CHEBI:16810"/>
    </ligand>
</feature>
<evidence type="ECO:0000313" key="4">
    <source>
        <dbReference type="Proteomes" id="UP000242175"/>
    </source>
</evidence>
<dbReference type="InterPro" id="IPR027450">
    <property type="entry name" value="AlkB-like"/>
</dbReference>
<dbReference type="RefSeq" id="WP_089073981.1">
    <property type="nucleotide sequence ID" value="NZ_CBCSAM010000002.1"/>
</dbReference>
<dbReference type="PANTHER" id="PTHR31573:SF1">
    <property type="entry name" value="DNA OXIDATIVE DEMETHYLASE ALKBH2"/>
    <property type="match status" value="1"/>
</dbReference>
<gene>
    <name evidence="3" type="ORF">CF386_08365</name>
</gene>
<feature type="binding site" evidence="1">
    <location>
        <position position="192"/>
    </location>
    <ligand>
        <name>2-oxoglutarate</name>
        <dbReference type="ChEBI" id="CHEBI:16810"/>
    </ligand>
</feature>
<name>A0A220VGJ6_9GAMM</name>
<feature type="binding site" evidence="1">
    <location>
        <position position="174"/>
    </location>
    <ligand>
        <name>substrate</name>
    </ligand>
</feature>
<organism evidence="3 4">
    <name type="scientific">Paraphotobacterium marinum</name>
    <dbReference type="NCBI Taxonomy" id="1755811"/>
    <lineage>
        <taxon>Bacteria</taxon>
        <taxon>Pseudomonadati</taxon>
        <taxon>Pseudomonadota</taxon>
        <taxon>Gammaproteobacteria</taxon>
        <taxon>Vibrionales</taxon>
        <taxon>Vibrionaceae</taxon>
        <taxon>Paraphotobacterium</taxon>
    </lineage>
</organism>
<dbReference type="InterPro" id="IPR005123">
    <property type="entry name" value="Oxoglu/Fe-dep_dioxygenase_dom"/>
</dbReference>
<sequence>MENKLTKLGLKYIDNFIPAKKKAPIMKEVMELPLKKESITLFGKTHLSPRLSCFMGDKGTSYQYSKNIFLAHPWSPLLLDLKKRLNSTDLFGLDALNHFNSVLINFYADGHDYMGWHQDNEPEIDTSHGIASISLGADREIKFKNKNENIIENLLLKDGSLLLMNGYNILNWKHALPKRLKVKEPRINLTFRKINS</sequence>
<feature type="binding site" evidence="1">
    <location>
        <position position="117"/>
    </location>
    <ligand>
        <name>2-oxoglutarate</name>
        <dbReference type="ChEBI" id="CHEBI:16810"/>
    </ligand>
</feature>
<feature type="binding site" evidence="1">
    <location>
        <position position="105"/>
    </location>
    <ligand>
        <name>2-oxoglutarate</name>
        <dbReference type="ChEBI" id="CHEBI:16810"/>
    </ligand>
</feature>
<dbReference type="SUPFAM" id="SSF51197">
    <property type="entry name" value="Clavaminate synthase-like"/>
    <property type="match status" value="1"/>
</dbReference>
<feature type="binding site" evidence="1">
    <location>
        <position position="186"/>
    </location>
    <ligand>
        <name>2-oxoglutarate</name>
        <dbReference type="ChEBI" id="CHEBI:16810"/>
    </ligand>
</feature>
<dbReference type="Pfam" id="PF13532">
    <property type="entry name" value="2OG-FeII_Oxy_2"/>
    <property type="match status" value="1"/>
</dbReference>
<feature type="binding site" evidence="1">
    <location>
        <begin position="62"/>
        <end position="64"/>
    </location>
    <ligand>
        <name>substrate</name>
    </ligand>
</feature>
<dbReference type="EMBL" id="CP022356">
    <property type="protein sequence ID" value="ASK79073.1"/>
    <property type="molecule type" value="Genomic_DNA"/>
</dbReference>
<feature type="domain" description="Fe2OG dioxygenase" evidence="2">
    <location>
        <begin position="98"/>
        <end position="195"/>
    </location>
</feature>
<accession>A0A220VGJ6</accession>
<dbReference type="PROSITE" id="PS51471">
    <property type="entry name" value="FE2OG_OXY"/>
    <property type="match status" value="1"/>
</dbReference>
<dbReference type="PANTHER" id="PTHR31573">
    <property type="entry name" value="ALPHA-KETOGLUTARATE-DEPENDENT DIOXYGENASE ALKB HOMOLOG 2"/>
    <property type="match status" value="1"/>
</dbReference>
<dbReference type="GO" id="GO:0035516">
    <property type="term" value="F:broad specificity oxidative DNA demethylase activity"/>
    <property type="evidence" value="ECO:0007669"/>
    <property type="project" value="TreeGrafter"/>
</dbReference>
<dbReference type="OrthoDB" id="190276at2"/>
<dbReference type="Proteomes" id="UP000242175">
    <property type="component" value="Chromosome small"/>
</dbReference>
<evidence type="ECO:0000256" key="1">
    <source>
        <dbReference type="PIRSR" id="PIRSR632852-1"/>
    </source>
</evidence>
<protein>
    <recommendedName>
        <fullName evidence="2">Fe2OG dioxygenase domain-containing protein</fullName>
    </recommendedName>
</protein>
<keyword evidence="4" id="KW-1185">Reference proteome</keyword>
<dbReference type="InterPro" id="IPR037151">
    <property type="entry name" value="AlkB-like_sf"/>
</dbReference>
<feature type="binding site" evidence="1">
    <location>
        <begin position="42"/>
        <end position="44"/>
    </location>
    <ligand>
        <name>substrate</name>
    </ligand>
</feature>
<dbReference type="Gene3D" id="2.60.120.590">
    <property type="entry name" value="Alpha-ketoglutarate-dependent dioxygenase AlkB-like"/>
    <property type="match status" value="1"/>
</dbReference>
<dbReference type="GO" id="GO:0008198">
    <property type="term" value="F:ferrous iron binding"/>
    <property type="evidence" value="ECO:0007669"/>
    <property type="project" value="TreeGrafter"/>
</dbReference>
<evidence type="ECO:0000259" key="2">
    <source>
        <dbReference type="PROSITE" id="PS51471"/>
    </source>
</evidence>
<dbReference type="KEGG" id="pmai:CF386_08365"/>
<feature type="binding site" evidence="1">
    <location>
        <position position="107"/>
    </location>
    <ligand>
        <name>2-oxoglutarate</name>
        <dbReference type="ChEBI" id="CHEBI:16810"/>
    </ligand>
</feature>
<dbReference type="GO" id="GO:0051747">
    <property type="term" value="F:cytosine C-5 DNA demethylase activity"/>
    <property type="evidence" value="ECO:0007669"/>
    <property type="project" value="TreeGrafter"/>
</dbReference>
<reference evidence="3 4" key="1">
    <citation type="journal article" date="2016" name="Int. J. Syst. Evol. Microbiol.">
        <title>Paraphotobacterium marinum gen. nov., sp. nov., a member of the family Vibrionaceae, isolated from surface seawater.</title>
        <authorList>
            <person name="Huang Z."/>
            <person name="Dong C."/>
            <person name="Shao Z."/>
        </authorList>
    </citation>
    <scope>NUCLEOTIDE SEQUENCE [LARGE SCALE GENOMIC DNA]</scope>
    <source>
        <strain evidence="3 4">NSCS20N07D</strain>
    </source>
</reference>
<proteinExistence type="predicted"/>
<dbReference type="GO" id="GO:0006307">
    <property type="term" value="P:DNA alkylation repair"/>
    <property type="evidence" value="ECO:0007669"/>
    <property type="project" value="TreeGrafter"/>
</dbReference>